<dbReference type="Proteomes" id="UP001642540">
    <property type="component" value="Unassembled WGS sequence"/>
</dbReference>
<gene>
    <name evidence="11" type="ORF">ODALV1_LOCUS21702</name>
</gene>
<comment type="subcellular location">
    <subcellularLocation>
        <location evidence="1">Membrane</location>
    </subcellularLocation>
</comment>
<dbReference type="InterPro" id="IPR056556">
    <property type="entry name" value="NTE1_P-loop_dom"/>
</dbReference>
<feature type="short sequence motif" description="GXSXG" evidence="8">
    <location>
        <begin position="378"/>
        <end position="382"/>
    </location>
</feature>
<evidence type="ECO:0000259" key="9">
    <source>
        <dbReference type="PROSITE" id="PS50042"/>
    </source>
</evidence>
<evidence type="ECO:0000256" key="5">
    <source>
        <dbReference type="ARBA" id="ARBA00022989"/>
    </source>
</evidence>
<comment type="caution">
    <text evidence="11">The sequence shown here is derived from an EMBL/GenBank/DDBJ whole genome shotgun (WGS) entry which is preliminary data.</text>
</comment>
<dbReference type="Pfam" id="PF24179">
    <property type="entry name" value="NTE_Ploop"/>
    <property type="match status" value="1"/>
</dbReference>
<dbReference type="InterPro" id="IPR016035">
    <property type="entry name" value="Acyl_Trfase/lysoPLipase"/>
</dbReference>
<evidence type="ECO:0000256" key="3">
    <source>
        <dbReference type="ARBA" id="ARBA00022801"/>
    </source>
</evidence>
<evidence type="ECO:0000256" key="7">
    <source>
        <dbReference type="ARBA" id="ARBA00023136"/>
    </source>
</evidence>
<dbReference type="InterPro" id="IPR050301">
    <property type="entry name" value="NTE"/>
</dbReference>
<evidence type="ECO:0000259" key="10">
    <source>
        <dbReference type="PROSITE" id="PS51635"/>
    </source>
</evidence>
<keyword evidence="2" id="KW-0812">Transmembrane</keyword>
<evidence type="ECO:0008006" key="13">
    <source>
        <dbReference type="Google" id="ProtNLM"/>
    </source>
</evidence>
<keyword evidence="7" id="KW-0472">Membrane</keyword>
<feature type="active site" description="Proton acceptor" evidence="8">
    <location>
        <position position="501"/>
    </location>
</feature>
<organism evidence="11 12">
    <name type="scientific">Orchesella dallaii</name>
    <dbReference type="NCBI Taxonomy" id="48710"/>
    <lineage>
        <taxon>Eukaryota</taxon>
        <taxon>Metazoa</taxon>
        <taxon>Ecdysozoa</taxon>
        <taxon>Arthropoda</taxon>
        <taxon>Hexapoda</taxon>
        <taxon>Collembola</taxon>
        <taxon>Entomobryomorpha</taxon>
        <taxon>Entomobryoidea</taxon>
        <taxon>Orchesellidae</taxon>
        <taxon>Orchesellinae</taxon>
        <taxon>Orchesella</taxon>
    </lineage>
</organism>
<dbReference type="InterPro" id="IPR002641">
    <property type="entry name" value="PNPLA_dom"/>
</dbReference>
<dbReference type="SUPFAM" id="SSF51206">
    <property type="entry name" value="cAMP-binding domain-like"/>
    <property type="match status" value="1"/>
</dbReference>
<feature type="short sequence motif" description="DGA/G" evidence="8">
    <location>
        <begin position="501"/>
        <end position="503"/>
    </location>
</feature>
<sequence>MLKRNDESMSEQMYAYLCLSGRLRFLVDPEELLMPGATARYGIMEKGDWFGMVAMYTDTPQSHRTVLCDRYSDIAIVPRYLISVITSAFREAAGHQVDYMARCIHRDHEHTSLDTDKMQDSRYQVDSVGVHTWRTFRMVCVYPASPDIPAKLYCDELARHHASEANVVTREMAMKDLKISEFNSGNEYTLAKWLVLQEEKSTVLFVIADNDFSDTWNTTVAKICDMLQVLVTYSIPYKPDENEIQLLGKATKARKELVFIHPVIRVTRPQVGPTKYPHLPHGSMLWLRPRPWVQRHHHVRMLDSALRYTKEKNPEDLKKYWKDTADPDKHNDFGRVMRWVSGQSVGLILGGGGAKGAAHIGALNYLLELDVPVDYIAGVSIGSFLGALYAVYENIQVVEAKAKELWEQLRNPVRYLRDVSPFIFSAAFRGHAFSATLMYFFGSLQMEDLYIPYFCVSTDLHGACARTHMSGDLWFYVRASMTLTMIFPPQINQFDDHLLMDGGYSDLVPAMAMRRLGIKYLVAINIGHDQLMNTFNVGYHVSGLHCILQNLLPYSNDTIPHNFDIWDSLLYILKAMDEYCIYIRPNINAYTALDFKNYDELRTAGYLSTKCKFGGLHMKQLPVHIIWYLLRFYTYPSVALSQAQILQGFTDEDWAFAVKLMSKTQMYQRATNTFLKMNLTPYLTDLMEARSYLEGIINQEDVKDINLNVPVLENFSRDDERLDLVHAIARMKEWTYMEDFDNIVKETSYGKKVDFKIKTKLQITGSQGHDIKNARESKPLGTEQEMNDDLAIWSAKQSFSIKDLFKADPTLFHAVASFSHLQKKKSKFTKSTVKVSEDEEERSTRNSDIAFHRKRVAKHRKSTYSLPSIPSIGTAFAKARAASLAEKDGKQNIAGQRLMEFRKCLSRAERYN</sequence>
<evidence type="ECO:0000256" key="4">
    <source>
        <dbReference type="ARBA" id="ARBA00022963"/>
    </source>
</evidence>
<evidence type="ECO:0000256" key="6">
    <source>
        <dbReference type="ARBA" id="ARBA00023098"/>
    </source>
</evidence>
<evidence type="ECO:0000256" key="8">
    <source>
        <dbReference type="PROSITE-ProRule" id="PRU01161"/>
    </source>
</evidence>
<evidence type="ECO:0000313" key="12">
    <source>
        <dbReference type="Proteomes" id="UP001642540"/>
    </source>
</evidence>
<proteinExistence type="predicted"/>
<feature type="domain" description="Cyclic nucleotide-binding" evidence="9">
    <location>
        <begin position="16"/>
        <end position="62"/>
    </location>
</feature>
<dbReference type="Gene3D" id="3.40.1090.10">
    <property type="entry name" value="Cytosolic phospholipase A2 catalytic domain"/>
    <property type="match status" value="2"/>
</dbReference>
<keyword evidence="4 8" id="KW-0442">Lipid degradation</keyword>
<evidence type="ECO:0000256" key="1">
    <source>
        <dbReference type="ARBA" id="ARBA00004370"/>
    </source>
</evidence>
<evidence type="ECO:0000313" key="11">
    <source>
        <dbReference type="EMBL" id="CAL8127126.1"/>
    </source>
</evidence>
<dbReference type="PANTHER" id="PTHR14226">
    <property type="entry name" value="NEUROPATHY TARGET ESTERASE/SWISS CHEESE D.MELANOGASTER"/>
    <property type="match status" value="1"/>
</dbReference>
<feature type="short sequence motif" description="GXGXXG" evidence="8">
    <location>
        <begin position="351"/>
        <end position="356"/>
    </location>
</feature>
<dbReference type="Pfam" id="PF01734">
    <property type="entry name" value="Patatin"/>
    <property type="match status" value="1"/>
</dbReference>
<dbReference type="PANTHER" id="PTHR14226:SF29">
    <property type="entry name" value="NEUROPATHY TARGET ESTERASE SWS"/>
    <property type="match status" value="1"/>
</dbReference>
<dbReference type="InterPro" id="IPR018490">
    <property type="entry name" value="cNMP-bd_dom_sf"/>
</dbReference>
<keyword evidence="5" id="KW-1133">Transmembrane helix</keyword>
<protein>
    <recommendedName>
        <fullName evidence="13">Neuropathy target esterase sws</fullName>
    </recommendedName>
</protein>
<feature type="domain" description="PNPLA" evidence="10">
    <location>
        <begin position="347"/>
        <end position="514"/>
    </location>
</feature>
<feature type="active site" description="Nucleophile" evidence="8">
    <location>
        <position position="380"/>
    </location>
</feature>
<dbReference type="EMBL" id="CAXLJM020000072">
    <property type="protein sequence ID" value="CAL8127126.1"/>
    <property type="molecule type" value="Genomic_DNA"/>
</dbReference>
<keyword evidence="3 8" id="KW-0378">Hydrolase</keyword>
<reference evidence="11 12" key="1">
    <citation type="submission" date="2024-08" db="EMBL/GenBank/DDBJ databases">
        <authorList>
            <person name="Cucini C."/>
            <person name="Frati F."/>
        </authorList>
    </citation>
    <scope>NUCLEOTIDE SEQUENCE [LARGE SCALE GENOMIC DNA]</scope>
</reference>
<evidence type="ECO:0000256" key="2">
    <source>
        <dbReference type="ARBA" id="ARBA00022692"/>
    </source>
</evidence>
<keyword evidence="6 8" id="KW-0443">Lipid metabolism</keyword>
<dbReference type="InterPro" id="IPR000595">
    <property type="entry name" value="cNMP-bd_dom"/>
</dbReference>
<dbReference type="PROSITE" id="PS50042">
    <property type="entry name" value="CNMP_BINDING_3"/>
    <property type="match status" value="1"/>
</dbReference>
<keyword evidence="12" id="KW-1185">Reference proteome</keyword>
<accession>A0ABP1RFK8</accession>
<name>A0ABP1RFK8_9HEXA</name>
<dbReference type="PROSITE" id="PS51635">
    <property type="entry name" value="PNPLA"/>
    <property type="match status" value="1"/>
</dbReference>
<dbReference type="SUPFAM" id="SSF52151">
    <property type="entry name" value="FabD/lysophospholipase-like"/>
    <property type="match status" value="1"/>
</dbReference>